<keyword evidence="7" id="KW-0808">Transferase</keyword>
<feature type="binding site" evidence="18">
    <location>
        <position position="427"/>
    </location>
    <ligand>
        <name>ATP</name>
        <dbReference type="ChEBI" id="CHEBI:30616"/>
    </ligand>
</feature>
<keyword evidence="15 19" id="KW-0472">Membrane</keyword>
<dbReference type="PANTHER" id="PTHR48056">
    <property type="entry name" value="LRR RECEPTOR-LIKE SERINE/THREONINE-PROTEIN KINASE-RELATED"/>
    <property type="match status" value="1"/>
</dbReference>
<dbReference type="GO" id="GO:0004674">
    <property type="term" value="F:protein serine/threonine kinase activity"/>
    <property type="evidence" value="ECO:0007669"/>
    <property type="project" value="UniProtKB-KW"/>
</dbReference>
<evidence type="ECO:0000256" key="12">
    <source>
        <dbReference type="ARBA" id="ARBA00022777"/>
    </source>
</evidence>
<gene>
    <name evidence="22" type="ORF">MUK42_21277</name>
</gene>
<evidence type="ECO:0000256" key="16">
    <source>
        <dbReference type="ARBA" id="ARBA00023170"/>
    </source>
</evidence>
<dbReference type="GO" id="GO:0005886">
    <property type="term" value="C:plasma membrane"/>
    <property type="evidence" value="ECO:0007669"/>
    <property type="project" value="UniProtKB-SubCell"/>
</dbReference>
<name>A0A9E7FUD8_9LILI</name>
<dbReference type="SUPFAM" id="SSF52058">
    <property type="entry name" value="L domain-like"/>
    <property type="match status" value="1"/>
</dbReference>
<dbReference type="PROSITE" id="PS50011">
    <property type="entry name" value="PROTEIN_KINASE_DOM"/>
    <property type="match status" value="1"/>
</dbReference>
<dbReference type="AlphaFoldDB" id="A0A9E7FUD8"/>
<keyword evidence="17" id="KW-0325">Glycoprotein</keyword>
<comment type="similarity">
    <text evidence="3">Belongs to the protein kinase superfamily. Ser/Thr protein kinase family.</text>
</comment>
<dbReference type="InterPro" id="IPR050647">
    <property type="entry name" value="Plant_LRR-RLKs"/>
</dbReference>
<evidence type="ECO:0000256" key="4">
    <source>
        <dbReference type="ARBA" id="ARBA00022527"/>
    </source>
</evidence>
<keyword evidence="4" id="KW-0723">Serine/threonine-protein kinase</keyword>
<keyword evidence="5" id="KW-0597">Phosphoprotein</keyword>
<dbReference type="Proteomes" id="UP001055439">
    <property type="component" value="Chromosome 5"/>
</dbReference>
<feature type="signal peptide" evidence="20">
    <location>
        <begin position="1"/>
        <end position="20"/>
    </location>
</feature>
<evidence type="ECO:0000259" key="21">
    <source>
        <dbReference type="PROSITE" id="PS50011"/>
    </source>
</evidence>
<evidence type="ECO:0000256" key="3">
    <source>
        <dbReference type="ARBA" id="ARBA00008684"/>
    </source>
</evidence>
<dbReference type="EMBL" id="CP097507">
    <property type="protein sequence ID" value="URE00114.1"/>
    <property type="molecule type" value="Genomic_DNA"/>
</dbReference>
<dbReference type="InterPro" id="IPR032675">
    <property type="entry name" value="LRR_dom_sf"/>
</dbReference>
<keyword evidence="6" id="KW-0433">Leucine-rich repeat</keyword>
<evidence type="ECO:0000256" key="17">
    <source>
        <dbReference type="ARBA" id="ARBA00023180"/>
    </source>
</evidence>
<sequence length="687" mass="75561">SLSLSLSGLLFLIIKRSSHAQLILSFTLTRPSPATPSPLSLSLSLSLSLCNSSSCFTPTNRPKLGKQQMGRQCTIMVSPWCIRCRALSVSASLVCALTFLHFARALTPDGEALLELKLGFSDSKQLLRSWRPTDPDPCSSWLGVTCHLSDLTVRSINLPYMQLGGIISPSIGRLRRLQRLALHQNSLHGPIPPEIKSCTELRALYLRANYLQGSIPPEIGELVHLTILDLSSNLLRGAIPPSIGHLSELRFLNLSTNFFSGEIPTVGVLGTFRNTSFVGNLELCGLPIQKICRGTLGFPAVLPHADAFASSGISSIPRKSSSHFLNGIIIGAVTTMALALVAILGFLWICLLSKKGRFTGNYVKVDKDLVQDAGTKLITFHGNLPYSSQEIINKLELLDEDDIIGSGGFGTVYKMVMDDNSVFAVKKIDRNREGSDQIFERELETLGSIKHINIVDLRGYCRLPSARLLIYDHLALGSLDQYLHENSDEEQPLNWNARMKIALGSARGLAYLHHDCTPRIVHMDIKSSNILLDRSLEPHVSDFGLAKLLVDGDARITTVVAGTFGYLAPEYLQNGRATEKSDVYSFGVLLLELVTGKRPTDPSFVRRGLNIVGWLNTLGEDHHLEEIVDENCSNVEAEAAEAILDIATMCTEADPEDRPTMSRVLQMLEEEIMSPCLSDLYESHMYI</sequence>
<evidence type="ECO:0000256" key="2">
    <source>
        <dbReference type="ARBA" id="ARBA00004479"/>
    </source>
</evidence>
<evidence type="ECO:0000256" key="19">
    <source>
        <dbReference type="SAM" id="Phobius"/>
    </source>
</evidence>
<dbReference type="InterPro" id="IPR017441">
    <property type="entry name" value="Protein_kinase_ATP_BS"/>
</dbReference>
<evidence type="ECO:0000256" key="9">
    <source>
        <dbReference type="ARBA" id="ARBA00022729"/>
    </source>
</evidence>
<evidence type="ECO:0000256" key="7">
    <source>
        <dbReference type="ARBA" id="ARBA00022679"/>
    </source>
</evidence>
<dbReference type="FunFam" id="1.10.510.10:FF:000146">
    <property type="entry name" value="LRR receptor-like serine/threonine-protein kinase IOS1"/>
    <property type="match status" value="1"/>
</dbReference>
<keyword evidence="13 18" id="KW-0067">ATP-binding</keyword>
<dbReference type="InterPro" id="IPR008271">
    <property type="entry name" value="Ser/Thr_kinase_AS"/>
</dbReference>
<dbReference type="PROSITE" id="PS00107">
    <property type="entry name" value="PROTEIN_KINASE_ATP"/>
    <property type="match status" value="1"/>
</dbReference>
<feature type="domain" description="Protein kinase" evidence="21">
    <location>
        <begin position="398"/>
        <end position="687"/>
    </location>
</feature>
<dbReference type="InterPro" id="IPR000719">
    <property type="entry name" value="Prot_kinase_dom"/>
</dbReference>
<evidence type="ECO:0000256" key="10">
    <source>
        <dbReference type="ARBA" id="ARBA00022737"/>
    </source>
</evidence>
<dbReference type="InterPro" id="IPR011009">
    <property type="entry name" value="Kinase-like_dom_sf"/>
</dbReference>
<feature type="non-terminal residue" evidence="22">
    <location>
        <position position="1"/>
    </location>
</feature>
<protein>
    <submittedName>
        <fullName evidence="22">LRR receptor-like serine threonine-protein kinase FEI</fullName>
    </submittedName>
</protein>
<evidence type="ECO:0000313" key="22">
    <source>
        <dbReference type="EMBL" id="URE00114.1"/>
    </source>
</evidence>
<keyword evidence="12 22" id="KW-0418">Kinase</keyword>
<comment type="subcellular location">
    <subcellularLocation>
        <location evidence="1">Cell membrane</location>
        <topology evidence="1">Single-pass membrane protein</topology>
    </subcellularLocation>
    <subcellularLocation>
        <location evidence="2">Membrane</location>
        <topology evidence="2">Single-pass type I membrane protein</topology>
    </subcellularLocation>
</comment>
<evidence type="ECO:0000256" key="11">
    <source>
        <dbReference type="ARBA" id="ARBA00022741"/>
    </source>
</evidence>
<evidence type="ECO:0000256" key="1">
    <source>
        <dbReference type="ARBA" id="ARBA00004162"/>
    </source>
</evidence>
<feature type="transmembrane region" description="Helical" evidence="19">
    <location>
        <begin position="324"/>
        <end position="351"/>
    </location>
</feature>
<keyword evidence="23" id="KW-1185">Reference proteome</keyword>
<evidence type="ECO:0000313" key="23">
    <source>
        <dbReference type="Proteomes" id="UP001055439"/>
    </source>
</evidence>
<feature type="chain" id="PRO_5039425578" evidence="20">
    <location>
        <begin position="21"/>
        <end position="687"/>
    </location>
</feature>
<dbReference type="GO" id="GO:0005524">
    <property type="term" value="F:ATP binding"/>
    <property type="evidence" value="ECO:0007669"/>
    <property type="project" value="UniProtKB-UniRule"/>
</dbReference>
<evidence type="ECO:0000256" key="5">
    <source>
        <dbReference type="ARBA" id="ARBA00022553"/>
    </source>
</evidence>
<proteinExistence type="inferred from homology"/>
<dbReference type="Pfam" id="PF13855">
    <property type="entry name" value="LRR_8"/>
    <property type="match status" value="1"/>
</dbReference>
<organism evidence="22 23">
    <name type="scientific">Musa troglodytarum</name>
    <name type="common">fe'i banana</name>
    <dbReference type="NCBI Taxonomy" id="320322"/>
    <lineage>
        <taxon>Eukaryota</taxon>
        <taxon>Viridiplantae</taxon>
        <taxon>Streptophyta</taxon>
        <taxon>Embryophyta</taxon>
        <taxon>Tracheophyta</taxon>
        <taxon>Spermatophyta</taxon>
        <taxon>Magnoliopsida</taxon>
        <taxon>Liliopsida</taxon>
        <taxon>Zingiberales</taxon>
        <taxon>Musaceae</taxon>
        <taxon>Musa</taxon>
    </lineage>
</organism>
<dbReference type="InterPro" id="IPR001611">
    <property type="entry name" value="Leu-rich_rpt"/>
</dbReference>
<evidence type="ECO:0000256" key="8">
    <source>
        <dbReference type="ARBA" id="ARBA00022692"/>
    </source>
</evidence>
<keyword evidence="9 20" id="KW-0732">Signal</keyword>
<reference evidence="22" key="1">
    <citation type="submission" date="2022-05" db="EMBL/GenBank/DDBJ databases">
        <title>The Musa troglodytarum L. genome provides insights into the mechanism of non-climacteric behaviour and enrichment of carotenoids.</title>
        <authorList>
            <person name="Wang J."/>
        </authorList>
    </citation>
    <scope>NUCLEOTIDE SEQUENCE</scope>
    <source>
        <tissue evidence="22">Leaf</tissue>
    </source>
</reference>
<evidence type="ECO:0000256" key="20">
    <source>
        <dbReference type="SAM" id="SignalP"/>
    </source>
</evidence>
<accession>A0A9E7FUD8</accession>
<dbReference type="Pfam" id="PF08263">
    <property type="entry name" value="LRRNT_2"/>
    <property type="match status" value="1"/>
</dbReference>
<keyword evidence="16 22" id="KW-0675">Receptor</keyword>
<keyword evidence="11 18" id="KW-0547">Nucleotide-binding</keyword>
<dbReference type="PANTHER" id="PTHR48056:SF66">
    <property type="entry name" value="LRR RECEPTOR-LIKE SERINE_THREONINE-PROTEIN KINASE FEI 2"/>
    <property type="match status" value="1"/>
</dbReference>
<dbReference type="FunFam" id="3.80.10.10:FF:000101">
    <property type="entry name" value="LRR receptor-like serine/threonine-protein kinase ERECTA"/>
    <property type="match status" value="1"/>
</dbReference>
<evidence type="ECO:0000256" key="13">
    <source>
        <dbReference type="ARBA" id="ARBA00022840"/>
    </source>
</evidence>
<evidence type="ECO:0000256" key="15">
    <source>
        <dbReference type="ARBA" id="ARBA00023136"/>
    </source>
</evidence>
<dbReference type="Pfam" id="PF00069">
    <property type="entry name" value="Pkinase"/>
    <property type="match status" value="1"/>
</dbReference>
<keyword evidence="8 19" id="KW-0812">Transmembrane</keyword>
<dbReference type="SMART" id="SM00220">
    <property type="entry name" value="S_TKc"/>
    <property type="match status" value="1"/>
</dbReference>
<evidence type="ECO:0000256" key="14">
    <source>
        <dbReference type="ARBA" id="ARBA00022989"/>
    </source>
</evidence>
<dbReference type="PROSITE" id="PS00108">
    <property type="entry name" value="PROTEIN_KINASE_ST"/>
    <property type="match status" value="1"/>
</dbReference>
<evidence type="ECO:0000256" key="18">
    <source>
        <dbReference type="PROSITE-ProRule" id="PRU10141"/>
    </source>
</evidence>
<dbReference type="InterPro" id="IPR013210">
    <property type="entry name" value="LRR_N_plant-typ"/>
</dbReference>
<dbReference type="Gene3D" id="1.10.510.10">
    <property type="entry name" value="Transferase(Phosphotransferase) domain 1"/>
    <property type="match status" value="1"/>
</dbReference>
<dbReference type="SUPFAM" id="SSF56112">
    <property type="entry name" value="Protein kinase-like (PK-like)"/>
    <property type="match status" value="1"/>
</dbReference>
<evidence type="ECO:0000256" key="6">
    <source>
        <dbReference type="ARBA" id="ARBA00022614"/>
    </source>
</evidence>
<dbReference type="OrthoDB" id="4062651at2759"/>
<keyword evidence="10" id="KW-0677">Repeat</keyword>
<dbReference type="Gene3D" id="3.80.10.10">
    <property type="entry name" value="Ribonuclease Inhibitor"/>
    <property type="match status" value="1"/>
</dbReference>
<keyword evidence="14 19" id="KW-1133">Transmembrane helix</keyword>
<dbReference type="Gene3D" id="3.30.200.20">
    <property type="entry name" value="Phosphorylase Kinase, domain 1"/>
    <property type="match status" value="1"/>
</dbReference>